<dbReference type="Pfam" id="PF01040">
    <property type="entry name" value="UbiA"/>
    <property type="match status" value="1"/>
</dbReference>
<evidence type="ECO:0000256" key="10">
    <source>
        <dbReference type="SAM" id="MobiDB-lite"/>
    </source>
</evidence>
<evidence type="ECO:0000256" key="7">
    <source>
        <dbReference type="ARBA" id="ARBA00023136"/>
    </source>
</evidence>
<name>A0A9E5JMD3_9MICO</name>
<keyword evidence="5 8" id="KW-0812">Transmembrane</keyword>
<feature type="transmembrane region" description="Helical" evidence="8">
    <location>
        <begin position="170"/>
        <end position="189"/>
    </location>
</feature>
<comment type="function">
    <text evidence="8">Conversion of 1,4-dihydroxy-2-naphthoate (DHNA) to demethylmenaquinone (DMK).</text>
</comment>
<feature type="transmembrane region" description="Helical" evidence="8">
    <location>
        <begin position="227"/>
        <end position="247"/>
    </location>
</feature>
<gene>
    <name evidence="8" type="primary">menA</name>
    <name evidence="11" type="ORF">FK219_008305</name>
</gene>
<dbReference type="CDD" id="cd13962">
    <property type="entry name" value="PT_UbiA_UBIAD1"/>
    <property type="match status" value="1"/>
</dbReference>
<comment type="pathway">
    <text evidence="8">Quinol/quinone metabolism; menaquinone biosynthesis; menaquinol from 1,4-dihydroxy-2-naphthoate: step 1/2.</text>
</comment>
<dbReference type="InterPro" id="IPR044878">
    <property type="entry name" value="UbiA_sf"/>
</dbReference>
<keyword evidence="12" id="KW-1185">Reference proteome</keyword>
<feature type="transmembrane region" description="Helical" evidence="8">
    <location>
        <begin position="97"/>
        <end position="114"/>
    </location>
</feature>
<keyword evidence="7 8" id="KW-0472">Membrane</keyword>
<comment type="subcellular location">
    <subcellularLocation>
        <location evidence="8">Cell membrane</location>
        <topology evidence="8">Multi-pass membrane protein</topology>
    </subcellularLocation>
    <subcellularLocation>
        <location evidence="1">Membrane</location>
        <topology evidence="1">Multi-pass membrane protein</topology>
    </subcellularLocation>
</comment>
<comment type="similarity">
    <text evidence="8">Belongs to the MenA family. Type 1 subfamily.</text>
</comment>
<protein>
    <recommendedName>
        <fullName evidence="8 9">1,4-dihydroxy-2-naphthoate octaprenyltransferase</fullName>
        <shortName evidence="8">DHNA-octaprenyltransferase</shortName>
        <ecNumber evidence="8 9">2.5.1.74</ecNumber>
    </recommendedName>
</protein>
<proteinExistence type="inferred from homology"/>
<feature type="transmembrane region" description="Helical" evidence="8">
    <location>
        <begin position="348"/>
        <end position="370"/>
    </location>
</feature>
<comment type="caution">
    <text evidence="11">The sequence shown here is derived from an EMBL/GenBank/DDBJ whole genome shotgun (WGS) entry which is preliminary data.</text>
</comment>
<evidence type="ECO:0000313" key="11">
    <source>
        <dbReference type="EMBL" id="NHF63239.1"/>
    </source>
</evidence>
<evidence type="ECO:0000256" key="3">
    <source>
        <dbReference type="ARBA" id="ARBA00022475"/>
    </source>
</evidence>
<feature type="transmembrane region" description="Helical" evidence="8">
    <location>
        <begin position="120"/>
        <end position="140"/>
    </location>
</feature>
<organism evidence="11 12">
    <name type="scientific">Microcella pacifica</name>
    <dbReference type="NCBI Taxonomy" id="2591847"/>
    <lineage>
        <taxon>Bacteria</taxon>
        <taxon>Bacillati</taxon>
        <taxon>Actinomycetota</taxon>
        <taxon>Actinomycetes</taxon>
        <taxon>Micrococcales</taxon>
        <taxon>Microbacteriaceae</taxon>
        <taxon>Microcella</taxon>
    </lineage>
</organism>
<dbReference type="GO" id="GO:0046428">
    <property type="term" value="F:1,4-dihydroxy-2-naphthoate polyprenyltransferase activity"/>
    <property type="evidence" value="ECO:0007669"/>
    <property type="project" value="UniProtKB-UniRule"/>
</dbReference>
<comment type="catalytic activity">
    <reaction evidence="8">
        <text>an all-trans-polyprenyl diphosphate + 1,4-dihydroxy-2-naphthoate + H(+) = a 2-demethylmenaquinol + CO2 + diphosphate</text>
        <dbReference type="Rhea" id="RHEA:26478"/>
        <dbReference type="Rhea" id="RHEA-COMP:9563"/>
        <dbReference type="Rhea" id="RHEA-COMP:9564"/>
        <dbReference type="ChEBI" id="CHEBI:11173"/>
        <dbReference type="ChEBI" id="CHEBI:15378"/>
        <dbReference type="ChEBI" id="CHEBI:16526"/>
        <dbReference type="ChEBI" id="CHEBI:33019"/>
        <dbReference type="ChEBI" id="CHEBI:55437"/>
        <dbReference type="ChEBI" id="CHEBI:58914"/>
        <dbReference type="EC" id="2.5.1.74"/>
    </reaction>
</comment>
<evidence type="ECO:0000256" key="8">
    <source>
        <dbReference type="HAMAP-Rule" id="MF_01937"/>
    </source>
</evidence>
<feature type="transmembrane region" description="Helical" evidence="8">
    <location>
        <begin position="294"/>
        <end position="317"/>
    </location>
</feature>
<dbReference type="GO" id="GO:0005886">
    <property type="term" value="C:plasma membrane"/>
    <property type="evidence" value="ECO:0007669"/>
    <property type="project" value="UniProtKB-SubCell"/>
</dbReference>
<dbReference type="InterPro" id="IPR004657">
    <property type="entry name" value="MenA"/>
</dbReference>
<reference evidence="11 12" key="2">
    <citation type="submission" date="2020-03" db="EMBL/GenBank/DDBJ databases">
        <title>Chryseoglobus sp. isolated from a deep-sea seamount.</title>
        <authorList>
            <person name="Zhang D.-C."/>
        </authorList>
    </citation>
    <scope>NUCLEOTIDE SEQUENCE [LARGE SCALE GENOMIC DNA]</scope>
    <source>
        <strain evidence="11 12">KN1116</strain>
    </source>
</reference>
<keyword evidence="4 8" id="KW-0808">Transferase</keyword>
<evidence type="ECO:0000256" key="5">
    <source>
        <dbReference type="ARBA" id="ARBA00022692"/>
    </source>
</evidence>
<evidence type="ECO:0000256" key="4">
    <source>
        <dbReference type="ARBA" id="ARBA00022679"/>
    </source>
</evidence>
<feature type="transmembrane region" description="Helical" evidence="8">
    <location>
        <begin position="253"/>
        <end position="273"/>
    </location>
</feature>
<dbReference type="EC" id="2.5.1.74" evidence="8 9"/>
<dbReference type="PANTHER" id="PTHR13929">
    <property type="entry name" value="1,4-DIHYDROXY-2-NAPHTHOATE OCTAPRENYLTRANSFERASE"/>
    <property type="match status" value="1"/>
</dbReference>
<dbReference type="Proteomes" id="UP000818266">
    <property type="component" value="Unassembled WGS sequence"/>
</dbReference>
<feature type="region of interest" description="Disordered" evidence="10">
    <location>
        <begin position="1"/>
        <end position="80"/>
    </location>
</feature>
<feature type="compositionally biased region" description="Basic residues" evidence="10">
    <location>
        <begin position="46"/>
        <end position="58"/>
    </location>
</feature>
<dbReference type="PANTHER" id="PTHR13929:SF0">
    <property type="entry name" value="UBIA PRENYLTRANSFERASE DOMAIN-CONTAINING PROTEIN 1"/>
    <property type="match status" value="1"/>
</dbReference>
<dbReference type="GO" id="GO:0042371">
    <property type="term" value="P:vitamin K biosynthetic process"/>
    <property type="evidence" value="ECO:0007669"/>
    <property type="project" value="TreeGrafter"/>
</dbReference>
<dbReference type="NCBIfam" id="NF004751">
    <property type="entry name" value="PRK06080.1-3"/>
    <property type="match status" value="1"/>
</dbReference>
<dbReference type="InterPro" id="IPR000537">
    <property type="entry name" value="UbiA_prenyltransferase"/>
</dbReference>
<dbReference type="OrthoDB" id="9767568at2"/>
<dbReference type="InterPro" id="IPR026046">
    <property type="entry name" value="UBIAD1"/>
</dbReference>
<evidence type="ECO:0000313" key="12">
    <source>
        <dbReference type="Proteomes" id="UP000818266"/>
    </source>
</evidence>
<dbReference type="HAMAP" id="MF_01937">
    <property type="entry name" value="MenA_1"/>
    <property type="match status" value="1"/>
</dbReference>
<feature type="transmembrane region" description="Helical" evidence="8">
    <location>
        <begin position="195"/>
        <end position="215"/>
    </location>
</feature>
<dbReference type="EMBL" id="VIKT02000012">
    <property type="protein sequence ID" value="NHF63239.1"/>
    <property type="molecule type" value="Genomic_DNA"/>
</dbReference>
<dbReference type="Gene3D" id="1.10.357.140">
    <property type="entry name" value="UbiA prenyltransferase"/>
    <property type="match status" value="1"/>
</dbReference>
<keyword evidence="6 8" id="KW-1133">Transmembrane helix</keyword>
<accession>A0A9E5JMD3</accession>
<evidence type="ECO:0000256" key="9">
    <source>
        <dbReference type="NCBIfam" id="TIGR00751"/>
    </source>
</evidence>
<evidence type="ECO:0000256" key="6">
    <source>
        <dbReference type="ARBA" id="ARBA00022989"/>
    </source>
</evidence>
<feature type="transmembrane region" description="Helical" evidence="8">
    <location>
        <begin position="323"/>
        <end position="341"/>
    </location>
</feature>
<keyword evidence="2 8" id="KW-0474">Menaquinone biosynthesis</keyword>
<dbReference type="NCBIfam" id="TIGR00751">
    <property type="entry name" value="menA"/>
    <property type="match status" value="1"/>
</dbReference>
<feature type="compositionally biased region" description="Polar residues" evidence="10">
    <location>
        <begin position="9"/>
        <end position="22"/>
    </location>
</feature>
<dbReference type="AlphaFoldDB" id="A0A9E5JMD3"/>
<dbReference type="GO" id="GO:0009234">
    <property type="term" value="P:menaquinone biosynthetic process"/>
    <property type="evidence" value="ECO:0007669"/>
    <property type="project" value="UniProtKB-UniRule"/>
</dbReference>
<evidence type="ECO:0000256" key="1">
    <source>
        <dbReference type="ARBA" id="ARBA00004141"/>
    </source>
</evidence>
<reference evidence="11 12" key="1">
    <citation type="submission" date="2019-06" db="EMBL/GenBank/DDBJ databases">
        <authorList>
            <person name="De-Chao Zhang Q."/>
        </authorList>
    </citation>
    <scope>NUCLEOTIDE SEQUENCE [LARGE SCALE GENOMIC DNA]</scope>
    <source>
        <strain evidence="11 12">KN1116</strain>
    </source>
</reference>
<keyword evidence="3 8" id="KW-1003">Cell membrane</keyword>
<evidence type="ECO:0000256" key="2">
    <source>
        <dbReference type="ARBA" id="ARBA00022428"/>
    </source>
</evidence>
<sequence>MLCRRSRAASPTGSRSRASSTEPRPRRGAARRAPAATLASVASPTKKTKKKSAKRAPSKRTSPARTNPAKASAASGNPAKVRPATARDWIAGARLRTLSLAVAPVALGTAIAYNTLGYNLAIALLCLAVAVFLQVGVNFANDYSDGVRGTDRYRVGPSRLTGSGAAKPRTVLTVALVFFGLGAAAGLAVVVLTGIWWLLAVGAVALVAAWFYTGGKRPYGYAGLGELVAFVFFGIVATAGTTFVQIQQVPLEAWLAGTIAGLFAAAILLVNNIRDREQDALVAKRTLAVRLGDLPARILFSVLLASAYGVLVPFALLFQWAPAVYGTLLISAPVILIVLLARTAGELVLALKLTSLAALLTGLGLAAAIAF</sequence>